<feature type="compositionally biased region" description="Low complexity" evidence="1">
    <location>
        <begin position="36"/>
        <end position="50"/>
    </location>
</feature>
<dbReference type="AlphaFoldDB" id="A0ABD3PCV9"/>
<comment type="caution">
    <text evidence="2">The sequence shown here is derived from an EMBL/GenBank/DDBJ whole genome shotgun (WGS) entry which is preliminary data.</text>
</comment>
<keyword evidence="3" id="KW-1185">Reference proteome</keyword>
<proteinExistence type="predicted"/>
<organism evidence="2 3">
    <name type="scientific">Stephanodiscus triporus</name>
    <dbReference type="NCBI Taxonomy" id="2934178"/>
    <lineage>
        <taxon>Eukaryota</taxon>
        <taxon>Sar</taxon>
        <taxon>Stramenopiles</taxon>
        <taxon>Ochrophyta</taxon>
        <taxon>Bacillariophyta</taxon>
        <taxon>Coscinodiscophyceae</taxon>
        <taxon>Thalassiosirophycidae</taxon>
        <taxon>Stephanodiscales</taxon>
        <taxon>Stephanodiscaceae</taxon>
        <taxon>Stephanodiscus</taxon>
    </lineage>
</organism>
<dbReference type="Proteomes" id="UP001530315">
    <property type="component" value="Unassembled WGS sequence"/>
</dbReference>
<sequence>KRRRDGNGDGDGDGDNDDNVGDGNGNNNDADDDDSTTMTKTTTTTTISYAAGGGGGGDVGDGGRTAGEAATRGGVCEWGGLFRGVEDHAPRSSIWTLTTTMALIFAFIGRYRNYSQY</sequence>
<protein>
    <submittedName>
        <fullName evidence="2">Uncharacterized protein</fullName>
    </submittedName>
</protein>
<feature type="compositionally biased region" description="Gly residues" evidence="1">
    <location>
        <begin position="51"/>
        <end position="65"/>
    </location>
</feature>
<reference evidence="2 3" key="1">
    <citation type="submission" date="2024-10" db="EMBL/GenBank/DDBJ databases">
        <title>Updated reference genomes for cyclostephanoid diatoms.</title>
        <authorList>
            <person name="Roberts W.R."/>
            <person name="Alverson A.J."/>
        </authorList>
    </citation>
    <scope>NUCLEOTIDE SEQUENCE [LARGE SCALE GENOMIC DNA]</scope>
    <source>
        <strain evidence="2 3">AJA276-08</strain>
    </source>
</reference>
<name>A0ABD3PCV9_9STRA</name>
<gene>
    <name evidence="2" type="ORF">ACHAW5_010815</name>
</gene>
<dbReference type="EMBL" id="JALLAZ020000876">
    <property type="protein sequence ID" value="KAL3785677.1"/>
    <property type="molecule type" value="Genomic_DNA"/>
</dbReference>
<evidence type="ECO:0000256" key="1">
    <source>
        <dbReference type="SAM" id="MobiDB-lite"/>
    </source>
</evidence>
<accession>A0ABD3PCV9</accession>
<feature type="non-terminal residue" evidence="2">
    <location>
        <position position="1"/>
    </location>
</feature>
<feature type="region of interest" description="Disordered" evidence="1">
    <location>
        <begin position="1"/>
        <end position="70"/>
    </location>
</feature>
<evidence type="ECO:0000313" key="3">
    <source>
        <dbReference type="Proteomes" id="UP001530315"/>
    </source>
</evidence>
<evidence type="ECO:0000313" key="2">
    <source>
        <dbReference type="EMBL" id="KAL3785677.1"/>
    </source>
</evidence>
<feature type="compositionally biased region" description="Acidic residues" evidence="1">
    <location>
        <begin position="8"/>
        <end position="20"/>
    </location>
</feature>